<evidence type="ECO:0000256" key="8">
    <source>
        <dbReference type="ARBA" id="ARBA00022777"/>
    </source>
</evidence>
<dbReference type="GO" id="GO:0005886">
    <property type="term" value="C:plasma membrane"/>
    <property type="evidence" value="ECO:0007669"/>
    <property type="project" value="TreeGrafter"/>
</dbReference>
<gene>
    <name evidence="15" type="ORF">DXV75_07215</name>
</gene>
<keyword evidence="16" id="KW-1185">Reference proteome</keyword>
<dbReference type="InterPro" id="IPR050428">
    <property type="entry name" value="TCS_sensor_his_kinase"/>
</dbReference>
<comment type="subcellular location">
    <subcellularLocation>
        <location evidence="2">Membrane</location>
        <topology evidence="2">Multi-pass membrane protein</topology>
    </subcellularLocation>
</comment>
<keyword evidence="9" id="KW-0067">ATP-binding</keyword>
<evidence type="ECO:0000256" key="4">
    <source>
        <dbReference type="ARBA" id="ARBA00022553"/>
    </source>
</evidence>
<sequence>MASMRRYLTLLLICSLVVIIFAAAIHGYRATMNVSSELLDRELESVLQTVASSHHIQSERIRTTDIAFQIWQNDTLLERSANAPLTPMAPQVEEYSDRNFDNTRWRTHVRHIGPQGIWIMVAQPLQNRFELTESMTVSSVMPAVLSVPVLAFVVFWAVSWGLSPLKRLSAQLSGRKGKDLSQISLAKVPQELQPVVTTLNSMFGRLHDAFEREQQFASNAAHELRTPLSVMKINLHNLAQELGDKQDKLASLQQDTNRMIHVVNQILLLSRTSPEMFQSQRVDTNLYQVAQQVITDLYSKIESKQQQIELHGDAVTIISNEFVLYTLIQNLLANAIAYSPEAALLRVSIRKHTGEVVLDVEDSGPGIPLEERQNVMQRFYRDQQDSRYKSHGSGLGLAIVGQIVQLHNGRIELGDSPLGGLRVRVIFPHTEGERTNDSD</sequence>
<evidence type="ECO:0000256" key="3">
    <source>
        <dbReference type="ARBA" id="ARBA00012438"/>
    </source>
</evidence>
<dbReference type="SUPFAM" id="SSF47384">
    <property type="entry name" value="Homodimeric domain of signal transducing histidine kinase"/>
    <property type="match status" value="1"/>
</dbReference>
<dbReference type="AlphaFoldDB" id="A0A3D8M9W1"/>
<dbReference type="SMART" id="SM00388">
    <property type="entry name" value="HisKA"/>
    <property type="match status" value="1"/>
</dbReference>
<dbReference type="PANTHER" id="PTHR45436">
    <property type="entry name" value="SENSOR HISTIDINE KINASE YKOH"/>
    <property type="match status" value="1"/>
</dbReference>
<dbReference type="InterPro" id="IPR036890">
    <property type="entry name" value="HATPase_C_sf"/>
</dbReference>
<dbReference type="SUPFAM" id="SSF55874">
    <property type="entry name" value="ATPase domain of HSP90 chaperone/DNA topoisomerase II/histidine kinase"/>
    <property type="match status" value="1"/>
</dbReference>
<keyword evidence="12 13" id="KW-0472">Membrane</keyword>
<dbReference type="InterPro" id="IPR036097">
    <property type="entry name" value="HisK_dim/P_sf"/>
</dbReference>
<dbReference type="PANTHER" id="PTHR45436:SF14">
    <property type="entry name" value="SENSOR PROTEIN QSEC"/>
    <property type="match status" value="1"/>
</dbReference>
<dbReference type="CDD" id="cd00075">
    <property type="entry name" value="HATPase"/>
    <property type="match status" value="1"/>
</dbReference>
<dbReference type="GO" id="GO:0000155">
    <property type="term" value="F:phosphorelay sensor kinase activity"/>
    <property type="evidence" value="ECO:0007669"/>
    <property type="project" value="InterPro"/>
</dbReference>
<comment type="catalytic activity">
    <reaction evidence="1">
        <text>ATP + protein L-histidine = ADP + protein N-phospho-L-histidine.</text>
        <dbReference type="EC" id="2.7.13.3"/>
    </reaction>
</comment>
<keyword evidence="10 13" id="KW-1133">Transmembrane helix</keyword>
<evidence type="ECO:0000256" key="7">
    <source>
        <dbReference type="ARBA" id="ARBA00022741"/>
    </source>
</evidence>
<evidence type="ECO:0000256" key="12">
    <source>
        <dbReference type="ARBA" id="ARBA00023136"/>
    </source>
</evidence>
<dbReference type="OrthoDB" id="9809766at2"/>
<evidence type="ECO:0000256" key="2">
    <source>
        <dbReference type="ARBA" id="ARBA00004141"/>
    </source>
</evidence>
<dbReference type="RefSeq" id="WP_115592721.1">
    <property type="nucleotide sequence ID" value="NZ_QRHA01000004.1"/>
</dbReference>
<proteinExistence type="predicted"/>
<keyword evidence="4" id="KW-0597">Phosphoprotein</keyword>
<organism evidence="15 16">
    <name type="scientific">Alteromonas aestuariivivens</name>
    <dbReference type="NCBI Taxonomy" id="1938339"/>
    <lineage>
        <taxon>Bacteria</taxon>
        <taxon>Pseudomonadati</taxon>
        <taxon>Pseudomonadota</taxon>
        <taxon>Gammaproteobacteria</taxon>
        <taxon>Alteromonadales</taxon>
        <taxon>Alteromonadaceae</taxon>
        <taxon>Alteromonas/Salinimonas group</taxon>
        <taxon>Alteromonas</taxon>
    </lineage>
</organism>
<evidence type="ECO:0000313" key="16">
    <source>
        <dbReference type="Proteomes" id="UP000256561"/>
    </source>
</evidence>
<keyword evidence="11" id="KW-0902">Two-component regulatory system</keyword>
<reference evidence="16" key="1">
    <citation type="submission" date="2018-08" db="EMBL/GenBank/DDBJ databases">
        <authorList>
            <person name="Zhang J."/>
            <person name="Du Z.-J."/>
        </authorList>
    </citation>
    <scope>NUCLEOTIDE SEQUENCE [LARGE SCALE GENOMIC DNA]</scope>
    <source>
        <strain evidence="16">KCTC 52655</strain>
    </source>
</reference>
<keyword evidence="7" id="KW-0547">Nucleotide-binding</keyword>
<evidence type="ECO:0000256" key="13">
    <source>
        <dbReference type="SAM" id="Phobius"/>
    </source>
</evidence>
<dbReference type="Gene3D" id="3.30.565.10">
    <property type="entry name" value="Histidine kinase-like ATPase, C-terminal domain"/>
    <property type="match status" value="1"/>
</dbReference>
<evidence type="ECO:0000256" key="9">
    <source>
        <dbReference type="ARBA" id="ARBA00022840"/>
    </source>
</evidence>
<dbReference type="InterPro" id="IPR005467">
    <property type="entry name" value="His_kinase_dom"/>
</dbReference>
<evidence type="ECO:0000256" key="1">
    <source>
        <dbReference type="ARBA" id="ARBA00000085"/>
    </source>
</evidence>
<dbReference type="PROSITE" id="PS50109">
    <property type="entry name" value="HIS_KIN"/>
    <property type="match status" value="1"/>
</dbReference>
<dbReference type="EMBL" id="QRHA01000004">
    <property type="protein sequence ID" value="RDV26769.1"/>
    <property type="molecule type" value="Genomic_DNA"/>
</dbReference>
<dbReference type="Pfam" id="PF00512">
    <property type="entry name" value="HisKA"/>
    <property type="match status" value="1"/>
</dbReference>
<dbReference type="CDD" id="cd00082">
    <property type="entry name" value="HisKA"/>
    <property type="match status" value="1"/>
</dbReference>
<feature type="domain" description="Histidine kinase" evidence="14">
    <location>
        <begin position="219"/>
        <end position="431"/>
    </location>
</feature>
<keyword evidence="8 15" id="KW-0418">Kinase</keyword>
<dbReference type="Pfam" id="PF02518">
    <property type="entry name" value="HATPase_c"/>
    <property type="match status" value="1"/>
</dbReference>
<dbReference type="GO" id="GO:0005524">
    <property type="term" value="F:ATP binding"/>
    <property type="evidence" value="ECO:0007669"/>
    <property type="project" value="UniProtKB-KW"/>
</dbReference>
<name>A0A3D8M9W1_9ALTE</name>
<keyword evidence="6 13" id="KW-0812">Transmembrane</keyword>
<dbReference type="SMART" id="SM00387">
    <property type="entry name" value="HATPase_c"/>
    <property type="match status" value="1"/>
</dbReference>
<protein>
    <recommendedName>
        <fullName evidence="3">histidine kinase</fullName>
        <ecNumber evidence="3">2.7.13.3</ecNumber>
    </recommendedName>
</protein>
<evidence type="ECO:0000256" key="10">
    <source>
        <dbReference type="ARBA" id="ARBA00022989"/>
    </source>
</evidence>
<dbReference type="Gene3D" id="1.10.287.130">
    <property type="match status" value="1"/>
</dbReference>
<dbReference type="InterPro" id="IPR004358">
    <property type="entry name" value="Sig_transdc_His_kin-like_C"/>
</dbReference>
<evidence type="ECO:0000313" key="15">
    <source>
        <dbReference type="EMBL" id="RDV26769.1"/>
    </source>
</evidence>
<accession>A0A3D8M9W1</accession>
<keyword evidence="5" id="KW-0808">Transferase</keyword>
<dbReference type="InterPro" id="IPR003594">
    <property type="entry name" value="HATPase_dom"/>
</dbReference>
<dbReference type="PRINTS" id="PR00344">
    <property type="entry name" value="BCTRLSENSOR"/>
</dbReference>
<evidence type="ECO:0000259" key="14">
    <source>
        <dbReference type="PROSITE" id="PS50109"/>
    </source>
</evidence>
<comment type="caution">
    <text evidence="15">The sequence shown here is derived from an EMBL/GenBank/DDBJ whole genome shotgun (WGS) entry which is preliminary data.</text>
</comment>
<evidence type="ECO:0000256" key="6">
    <source>
        <dbReference type="ARBA" id="ARBA00022692"/>
    </source>
</evidence>
<dbReference type="Proteomes" id="UP000256561">
    <property type="component" value="Unassembled WGS sequence"/>
</dbReference>
<evidence type="ECO:0000256" key="11">
    <source>
        <dbReference type="ARBA" id="ARBA00023012"/>
    </source>
</evidence>
<feature type="transmembrane region" description="Helical" evidence="13">
    <location>
        <begin position="140"/>
        <end position="162"/>
    </location>
</feature>
<evidence type="ECO:0000256" key="5">
    <source>
        <dbReference type="ARBA" id="ARBA00022679"/>
    </source>
</evidence>
<dbReference type="InterPro" id="IPR003661">
    <property type="entry name" value="HisK_dim/P_dom"/>
</dbReference>
<dbReference type="EC" id="2.7.13.3" evidence="3"/>